<organism evidence="1 2">
    <name type="scientific">Thanatephorus cucumeris (strain AG1-IB / isolate 7/3/14)</name>
    <name type="common">Lettuce bottom rot fungus</name>
    <name type="synonym">Rhizoctonia solani</name>
    <dbReference type="NCBI Taxonomy" id="1108050"/>
    <lineage>
        <taxon>Eukaryota</taxon>
        <taxon>Fungi</taxon>
        <taxon>Dikarya</taxon>
        <taxon>Basidiomycota</taxon>
        <taxon>Agaricomycotina</taxon>
        <taxon>Agaricomycetes</taxon>
        <taxon>Cantharellales</taxon>
        <taxon>Ceratobasidiaceae</taxon>
        <taxon>Rhizoctonia</taxon>
        <taxon>Rhizoctonia solani AG-1</taxon>
    </lineage>
</organism>
<dbReference type="OrthoDB" id="4062651at2759"/>
<evidence type="ECO:0000313" key="2">
    <source>
        <dbReference type="Proteomes" id="UP000059188"/>
    </source>
</evidence>
<evidence type="ECO:0000313" key="1">
    <source>
        <dbReference type="EMBL" id="CEL53757.1"/>
    </source>
</evidence>
<evidence type="ECO:0008006" key="3">
    <source>
        <dbReference type="Google" id="ProtNLM"/>
    </source>
</evidence>
<protein>
    <recommendedName>
        <fullName evidence="3">Pkinase domain-containing protein</fullName>
    </recommendedName>
</protein>
<dbReference type="Gene3D" id="1.10.510.10">
    <property type="entry name" value="Transferase(Phosphotransferase) domain 1"/>
    <property type="match status" value="1"/>
</dbReference>
<proteinExistence type="predicted"/>
<gene>
    <name evidence="1" type="ORF">RSOLAG1IB_11495</name>
</gene>
<sequence>MIILEVLTSESPFPNKTDASLYGHVVINQNRPVRPMVIIPERSIFGNILWGILTSCWSYDPQLRPDSATVWQLLKPLTQDQLKEVEEFMEVVESDADEMRDE</sequence>
<reference evidence="1 2" key="1">
    <citation type="submission" date="2014-11" db="EMBL/GenBank/DDBJ databases">
        <authorList>
            <person name="Wibberg Daniel"/>
        </authorList>
    </citation>
    <scope>NUCLEOTIDE SEQUENCE [LARGE SCALE GENOMIC DNA]</scope>
    <source>
        <strain evidence="1">Rhizoctonia solani AG1-IB 7/3/14</strain>
    </source>
</reference>
<keyword evidence="2" id="KW-1185">Reference proteome</keyword>
<dbReference type="EMBL" id="LN679237">
    <property type="protein sequence ID" value="CEL53757.1"/>
    <property type="molecule type" value="Genomic_DNA"/>
</dbReference>
<dbReference type="AlphaFoldDB" id="A0A0B7FC00"/>
<dbReference type="SUPFAM" id="SSF56112">
    <property type="entry name" value="Protein kinase-like (PK-like)"/>
    <property type="match status" value="1"/>
</dbReference>
<dbReference type="Proteomes" id="UP000059188">
    <property type="component" value="Unassembled WGS sequence"/>
</dbReference>
<accession>A0A0B7FC00</accession>
<name>A0A0B7FC00_THACB</name>
<dbReference type="InterPro" id="IPR011009">
    <property type="entry name" value="Kinase-like_dom_sf"/>
</dbReference>